<gene>
    <name evidence="12" type="ORF">PBRA_002154</name>
    <name evidence="13" type="ORF">PLBR_LOCUS395</name>
</gene>
<reference evidence="13 15" key="2">
    <citation type="submission" date="2018-03" db="EMBL/GenBank/DDBJ databases">
        <authorList>
            <person name="Fogelqvist J."/>
        </authorList>
    </citation>
    <scope>NUCLEOTIDE SEQUENCE [LARGE SCALE GENOMIC DNA]</scope>
</reference>
<dbReference type="OrthoDB" id="10251424at2759"/>
<feature type="domain" description="Peptidase M16 C-terminal" evidence="11">
    <location>
        <begin position="201"/>
        <end position="388"/>
    </location>
</feature>
<geneLocation type="mitochondrion" evidence="13"/>
<evidence type="ECO:0000313" key="14">
    <source>
        <dbReference type="Proteomes" id="UP000039324"/>
    </source>
</evidence>
<keyword evidence="8 13" id="KW-0496">Mitochondrion</keyword>
<dbReference type="PANTHER" id="PTHR11851:SF149">
    <property type="entry name" value="GH01077P"/>
    <property type="match status" value="1"/>
</dbReference>
<feature type="domain" description="Peptidase M16 N-terminal" evidence="10">
    <location>
        <begin position="48"/>
        <end position="193"/>
    </location>
</feature>
<organism evidence="12 14">
    <name type="scientific">Plasmodiophora brassicae</name>
    <name type="common">Clubroot disease agent</name>
    <dbReference type="NCBI Taxonomy" id="37360"/>
    <lineage>
        <taxon>Eukaryota</taxon>
        <taxon>Sar</taxon>
        <taxon>Rhizaria</taxon>
        <taxon>Endomyxa</taxon>
        <taxon>Phytomyxea</taxon>
        <taxon>Plasmodiophorida</taxon>
        <taxon>Plasmodiophoridae</taxon>
        <taxon>Plasmodiophora</taxon>
    </lineage>
</organism>
<comment type="subcellular location">
    <subcellularLocation>
        <location evidence="2">Mitochondrion</location>
    </subcellularLocation>
</comment>
<evidence type="ECO:0000259" key="10">
    <source>
        <dbReference type="Pfam" id="PF00675"/>
    </source>
</evidence>
<keyword evidence="7" id="KW-0482">Metalloprotease</keyword>
<keyword evidence="4" id="KW-0479">Metal-binding</keyword>
<name>A0A0G4J1N0_PLABS</name>
<dbReference type="GO" id="GO:0006508">
    <property type="term" value="P:proteolysis"/>
    <property type="evidence" value="ECO:0007669"/>
    <property type="project" value="UniProtKB-KW"/>
</dbReference>
<keyword evidence="14" id="KW-1185">Reference proteome</keyword>
<evidence type="ECO:0000256" key="6">
    <source>
        <dbReference type="ARBA" id="ARBA00022833"/>
    </source>
</evidence>
<keyword evidence="3" id="KW-0645">Protease</keyword>
<proteinExistence type="inferred from homology"/>
<evidence type="ECO:0000313" key="12">
    <source>
        <dbReference type="EMBL" id="CEP01548.1"/>
    </source>
</evidence>
<dbReference type="Proteomes" id="UP000039324">
    <property type="component" value="Unassembled WGS sequence"/>
</dbReference>
<evidence type="ECO:0000256" key="8">
    <source>
        <dbReference type="ARBA" id="ARBA00023128"/>
    </source>
</evidence>
<evidence type="ECO:0000256" key="5">
    <source>
        <dbReference type="ARBA" id="ARBA00022801"/>
    </source>
</evidence>
<keyword evidence="5" id="KW-0378">Hydrolase</keyword>
<dbReference type="InterPro" id="IPR007863">
    <property type="entry name" value="Peptidase_M16_C"/>
</dbReference>
<dbReference type="Proteomes" id="UP000290189">
    <property type="component" value="Unassembled WGS sequence"/>
</dbReference>
<dbReference type="PANTHER" id="PTHR11851">
    <property type="entry name" value="METALLOPROTEASE"/>
    <property type="match status" value="1"/>
</dbReference>
<dbReference type="STRING" id="37360.A0A0G4J1N0"/>
<evidence type="ECO:0000256" key="3">
    <source>
        <dbReference type="ARBA" id="ARBA00022670"/>
    </source>
</evidence>
<sequence length="473" mass="52961">MTSMLRRGVRQFKVDVSPLQSSWRSNSPYTMFTSYPECRVSTASNGVRVATETLPGRTATIQVWINAGSRYETAENNGAAHFLEHLKFKGTRQRTRVGLEKEVENIGAHLNAYTSREHTVFFASVFQDHIPQSMDILSDILQYSRLDPRAIDVERDVILRELQEIESIPEEVVFDRLHESAYPGQSLGHTILGSAEQIARNINRDMLLAYIDRHYTTDRFLVVGTGAVDHDQLVELTEKHFGDLNPPPADPLTLAPAQFTPGDTRVRNDELGRAHWALAFKTEGVNSADAIPLLYLQTLLGKFDRGLASQTAAAGNYSHSNLVESVIKSDCVDKLSPFVSLYNDTGLFGLYVEARPCDLNEAVYQIMNGICKTCYDLTDEKVLMARHMLKAATLTALDGTTTLADEVGRQMLCHGRRIHPAEIVARIDNIDTEAVRACAKKYLEDADLVVSALGAINELPDYDVIRRRTYWNR</sequence>
<dbReference type="EMBL" id="OVEO01000001">
    <property type="protein sequence ID" value="SPQ93180.1"/>
    <property type="molecule type" value="Genomic_DNA"/>
</dbReference>
<protein>
    <recommendedName>
        <fullName evidence="16">Mitochondrial-processing peptidase subunit beta</fullName>
    </recommendedName>
</protein>
<dbReference type="EMBL" id="CDSF01000112">
    <property type="protein sequence ID" value="CEP01548.1"/>
    <property type="molecule type" value="Genomic_DNA"/>
</dbReference>
<evidence type="ECO:0000313" key="15">
    <source>
        <dbReference type="Proteomes" id="UP000290189"/>
    </source>
</evidence>
<evidence type="ECO:0000256" key="1">
    <source>
        <dbReference type="ARBA" id="ARBA00001947"/>
    </source>
</evidence>
<evidence type="ECO:0000256" key="9">
    <source>
        <dbReference type="RuleBase" id="RU004447"/>
    </source>
</evidence>
<evidence type="ECO:0000313" key="13">
    <source>
        <dbReference type="EMBL" id="SPQ93180.1"/>
    </source>
</evidence>
<dbReference type="OMA" id="IDVVCDM"/>
<reference evidence="12 14" key="1">
    <citation type="submission" date="2015-02" db="EMBL/GenBank/DDBJ databases">
        <authorList>
            <person name="Chooi Y.-H."/>
        </authorList>
    </citation>
    <scope>NUCLEOTIDE SEQUENCE [LARGE SCALE GENOMIC DNA]</scope>
    <source>
        <strain evidence="12">E3</strain>
    </source>
</reference>
<dbReference type="AlphaFoldDB" id="A0A0G4J1N0"/>
<evidence type="ECO:0008006" key="16">
    <source>
        <dbReference type="Google" id="ProtNLM"/>
    </source>
</evidence>
<dbReference type="InterPro" id="IPR011765">
    <property type="entry name" value="Pept_M16_N"/>
</dbReference>
<dbReference type="InterPro" id="IPR011249">
    <property type="entry name" value="Metalloenz_LuxS/M16"/>
</dbReference>
<dbReference type="InterPro" id="IPR050361">
    <property type="entry name" value="MPP/UQCRC_Complex"/>
</dbReference>
<dbReference type="InterPro" id="IPR001431">
    <property type="entry name" value="Pept_M16_Zn_BS"/>
</dbReference>
<dbReference type="Gene3D" id="3.30.830.10">
    <property type="entry name" value="Metalloenzyme, LuxS/M16 peptidase-like"/>
    <property type="match status" value="2"/>
</dbReference>
<dbReference type="GO" id="GO:0005739">
    <property type="term" value="C:mitochondrion"/>
    <property type="evidence" value="ECO:0007669"/>
    <property type="project" value="UniProtKB-SubCell"/>
</dbReference>
<dbReference type="GO" id="GO:0004222">
    <property type="term" value="F:metalloendopeptidase activity"/>
    <property type="evidence" value="ECO:0007669"/>
    <property type="project" value="InterPro"/>
</dbReference>
<comment type="cofactor">
    <cofactor evidence="1">
        <name>Zn(2+)</name>
        <dbReference type="ChEBI" id="CHEBI:29105"/>
    </cofactor>
</comment>
<evidence type="ECO:0000256" key="2">
    <source>
        <dbReference type="ARBA" id="ARBA00004173"/>
    </source>
</evidence>
<accession>A0A0G4J1N0</accession>
<comment type="similarity">
    <text evidence="9">Belongs to the peptidase M16 family.</text>
</comment>
<evidence type="ECO:0000259" key="11">
    <source>
        <dbReference type="Pfam" id="PF05193"/>
    </source>
</evidence>
<keyword evidence="6" id="KW-0862">Zinc</keyword>
<dbReference type="Pfam" id="PF05193">
    <property type="entry name" value="Peptidase_M16_C"/>
    <property type="match status" value="1"/>
</dbReference>
<dbReference type="SUPFAM" id="SSF63411">
    <property type="entry name" value="LuxS/MPP-like metallohydrolase"/>
    <property type="match status" value="2"/>
</dbReference>
<evidence type="ECO:0000256" key="7">
    <source>
        <dbReference type="ARBA" id="ARBA00023049"/>
    </source>
</evidence>
<evidence type="ECO:0000256" key="4">
    <source>
        <dbReference type="ARBA" id="ARBA00022723"/>
    </source>
</evidence>
<dbReference type="FunFam" id="3.30.830.10:FF:000008">
    <property type="entry name" value="Mitochondrial-processing peptidase subunit beta"/>
    <property type="match status" value="1"/>
</dbReference>
<dbReference type="Pfam" id="PF00675">
    <property type="entry name" value="Peptidase_M16"/>
    <property type="match status" value="1"/>
</dbReference>
<dbReference type="PROSITE" id="PS00143">
    <property type="entry name" value="INSULINASE"/>
    <property type="match status" value="1"/>
</dbReference>
<dbReference type="GO" id="GO:0046872">
    <property type="term" value="F:metal ion binding"/>
    <property type="evidence" value="ECO:0007669"/>
    <property type="project" value="UniProtKB-KW"/>
</dbReference>